<dbReference type="PANTHER" id="PTHR21666:SF270">
    <property type="entry name" value="MUREIN HYDROLASE ACTIVATOR ENVC"/>
    <property type="match status" value="1"/>
</dbReference>
<dbReference type="InterPro" id="IPR016047">
    <property type="entry name" value="M23ase_b-sheet_dom"/>
</dbReference>
<accession>A0A0A2H612</accession>
<proteinExistence type="predicted"/>
<name>A0A0A2H612_9FLAO</name>
<evidence type="ECO:0000313" key="2">
    <source>
        <dbReference type="EMBL" id="KGO08075.1"/>
    </source>
</evidence>
<dbReference type="GO" id="GO:0004222">
    <property type="term" value="F:metalloendopeptidase activity"/>
    <property type="evidence" value="ECO:0007669"/>
    <property type="project" value="TreeGrafter"/>
</dbReference>
<dbReference type="Pfam" id="PF01551">
    <property type="entry name" value="Peptidase_M23"/>
    <property type="match status" value="2"/>
</dbReference>
<dbReference type="SUPFAM" id="SSF51261">
    <property type="entry name" value="Duplicated hybrid motif"/>
    <property type="match status" value="1"/>
</dbReference>
<feature type="domain" description="M23ase beta-sheet core" evidence="1">
    <location>
        <begin position="137"/>
        <end position="172"/>
    </location>
</feature>
<evidence type="ECO:0000313" key="3">
    <source>
        <dbReference type="Proteomes" id="UP000030140"/>
    </source>
</evidence>
<comment type="caution">
    <text evidence="2">The sequence shown here is derived from an EMBL/GenBank/DDBJ whole genome shotgun (WGS) entry which is preliminary data.</text>
</comment>
<dbReference type="AlphaFoldDB" id="A0A0A2H612"/>
<sequence>MSKRLLLSFALVLITGLIYSQNEIPENYFVNPLDGELVLAGSFGELRSNHFHSGLDLKTQRRTGLPVYAAAEGSITRIKISHYGYGKAIYVAHPNGYTTVYGHLQKFCPEVEAYIKRAQYKKQSYEIELFPKKGELTIDQGEILAYSGNTGSSGGPHLHFEIRDGNARPMNPFLFGLTAKDTRKPTINHLRAYPIGDQSTINKGTEAIDVRLTQKADGSYQAENIKAIGAIGFAIGTIDQQDLANNKNGIYTITTSINGETNFEVKMDKFSFAETRYLNRMIDYGLYKDKRKRVQKLFIERNNPLSIYTKQVDNGILTIEDSLAYQYQIKVKDYAHNEVTINIPISGKKDSLSSPRTNTEGKDFVYSDQGYNFNEGKFEVYIPKGAFYDDYSLNLKAEGDKLTLHKDVLPVHKNISISYDLSGYNDADRDKLYLGRINYKGDVYYSNTRIKDNKLQINTRTLGEYTIAKDTDPPVVKASNFTKGKWMSKYRYLKFEIKDLASGIKGYRATVNGKFILLEYEPKTKTLTHDFNDNAVTDTKNELKLIVTDNVGNSTTFETTFFRKPSIEK</sequence>
<dbReference type="InterPro" id="IPR050570">
    <property type="entry name" value="Cell_wall_metabolism_enzyme"/>
</dbReference>
<dbReference type="OrthoDB" id="9810477at2"/>
<dbReference type="EMBL" id="JSAQ01000001">
    <property type="protein sequence ID" value="KGO08075.1"/>
    <property type="molecule type" value="Genomic_DNA"/>
</dbReference>
<dbReference type="KEGG" id="ddo:I597_1624"/>
<keyword evidence="3" id="KW-1185">Reference proteome</keyword>
<dbReference type="InterPro" id="IPR011055">
    <property type="entry name" value="Dup_hybrid_motif"/>
</dbReference>
<dbReference type="CDD" id="cd12797">
    <property type="entry name" value="M23_peptidase"/>
    <property type="match status" value="1"/>
</dbReference>
<dbReference type="Proteomes" id="UP000030140">
    <property type="component" value="Unassembled WGS sequence"/>
</dbReference>
<dbReference type="Gene3D" id="2.70.70.10">
    <property type="entry name" value="Glucose Permease (Domain IIA)"/>
    <property type="match status" value="1"/>
</dbReference>
<dbReference type="PATRIC" id="fig|1300343.5.peg.1630"/>
<protein>
    <submittedName>
        <fullName evidence="2">Peptidase M23</fullName>
    </submittedName>
</protein>
<dbReference type="PANTHER" id="PTHR21666">
    <property type="entry name" value="PEPTIDASE-RELATED"/>
    <property type="match status" value="1"/>
</dbReference>
<evidence type="ECO:0000259" key="1">
    <source>
        <dbReference type="Pfam" id="PF01551"/>
    </source>
</evidence>
<dbReference type="RefSeq" id="WP_035329103.1">
    <property type="nucleotide sequence ID" value="NZ_CP015125.1"/>
</dbReference>
<feature type="domain" description="M23ase beta-sheet core" evidence="1">
    <location>
        <begin position="51"/>
        <end position="117"/>
    </location>
</feature>
<organism evidence="2 3">
    <name type="scientific">Dokdonia donghaensis DSW-1</name>
    <dbReference type="NCBI Taxonomy" id="1300343"/>
    <lineage>
        <taxon>Bacteria</taxon>
        <taxon>Pseudomonadati</taxon>
        <taxon>Bacteroidota</taxon>
        <taxon>Flavobacteriia</taxon>
        <taxon>Flavobacteriales</taxon>
        <taxon>Flavobacteriaceae</taxon>
        <taxon>Dokdonia</taxon>
    </lineage>
</organism>
<reference evidence="2 3" key="1">
    <citation type="submission" date="2014-10" db="EMBL/GenBank/DDBJ databases">
        <title>Draft genome sequence of the proteorhodopsin-containing marine bacterium Dokdonia donghaensis.</title>
        <authorList>
            <person name="Gomez-Consarnau L."/>
            <person name="Gonzalez J.M."/>
            <person name="Riedel T."/>
            <person name="Jaenicke S."/>
            <person name="Wagner-Doebler I."/>
            <person name="Fuhrman J.A."/>
        </authorList>
    </citation>
    <scope>NUCLEOTIDE SEQUENCE [LARGE SCALE GENOMIC DNA]</scope>
    <source>
        <strain evidence="2 3">DSW-1</strain>
    </source>
</reference>
<gene>
    <name evidence="2" type="ORF">NV36_13690</name>
</gene>